<proteinExistence type="inferred from homology"/>
<comment type="similarity">
    <text evidence="3">Belongs to the RLP family.</text>
</comment>
<dbReference type="InterPro" id="IPR032675">
    <property type="entry name" value="LRR_dom_sf"/>
</dbReference>
<dbReference type="InterPro" id="IPR001611">
    <property type="entry name" value="Leu-rich_rpt"/>
</dbReference>
<sequence>MVLGFSVARVLFIWATVFICQVDVITDTFVTASIVPIRFEREALLNTGWWNNSREKASNHSDHCKWAGIVCNLNGSIIRISLSGVNGIRGKLDQFNFSCFPNLESFRIWYSNISGNIPSEIGALSKLQILDLSHNNLTGTIPSKLGNLNNLVELYLSRSNLNGPIPSTLGHLTRLSILDLSSNSLVGPIPFTLGHLTQLTTLKLFSNQINGYIPLDFGNLRHLKEVDLSGNKLNGPIASTIGDLTNLNSLDLSSNQLSGPLPQEIGYLENLVYLSLNVNNLTGPIPSTLGRLTSLSDLDLSHNSLFGPIPPTLSHLTKLTTLKLFSNQINGSIPLGIGNLENLERVDMSSNKLEGPIPLTIGDLTNLIYLDLSLNQLSGPIPSTFGHLTLLTFLNLNSNKLNGSIPSELMNCFSLQSLILSNNSLTGRIPSEIRNLSYLHELDLSLNFINGMTPPQHFKQKHSIRDRQKGMKSKPETKQSRRVDEFSIWNFDGRIVFEDIIKATEDFDMKYCIGTGGFSTVYRAKLPSGKVVALKKLHHLVSEQSAFLETFQNEARILSGIKHRNIVKLYGFCLHKKCVFLIYEYMKRGSLFRILRNNEKAVQLDWNKRVNIVKSVAQALSYLHNDCGPSIVHRDISSNNILLNSELEAFVADFGIARLLYSDSSNQTLLAGTYGYIAPELAYTMEVTEKCDVYSFGVVALEVLMGRHPGDLLSLSSSPDQNIKLIDVLDPRLPPPVDQMVMHDIILVSTVAFACLCSEPKSRPTMKTLGVSLKELNLAANKLDGSIPSTTGTLNNLIRLYLYQNKLSGQLPQEICNAKNLILTYVNLQFNRLSGQIPMTIGGLSKLSGSVPSEIGNCSGLLNVTLSNNSLDGTIPLEMGKIIFLEYLDLSYNNIPGTVPEFINRIMPADLVHNNLEEETPTTFGYSSPAPAPVTVQ</sequence>
<dbReference type="InterPro" id="IPR017441">
    <property type="entry name" value="Protein_kinase_ATP_BS"/>
</dbReference>
<dbReference type="GO" id="GO:0005886">
    <property type="term" value="C:plasma membrane"/>
    <property type="evidence" value="ECO:0007669"/>
    <property type="project" value="UniProtKB-SubCell"/>
</dbReference>
<dbReference type="InterPro" id="IPR000719">
    <property type="entry name" value="Prot_kinase_dom"/>
</dbReference>
<keyword evidence="15 22" id="KW-0067">ATP-binding</keyword>
<keyword evidence="13 22" id="KW-0547">Nucleotide-binding</keyword>
<keyword evidence="12" id="KW-0677">Repeat</keyword>
<evidence type="ECO:0000256" key="13">
    <source>
        <dbReference type="ARBA" id="ARBA00022741"/>
    </source>
</evidence>
<accession>V4SZ45</accession>
<evidence type="ECO:0000256" key="9">
    <source>
        <dbReference type="ARBA" id="ARBA00022679"/>
    </source>
</evidence>
<dbReference type="FunFam" id="1.10.510.10:FF:000445">
    <property type="entry name" value="MDIS1-interacting receptor like kinase 2"/>
    <property type="match status" value="1"/>
</dbReference>
<comment type="catalytic activity">
    <reaction evidence="20">
        <text>L-threonyl-[protein] + ATP = O-phospho-L-threonyl-[protein] + ADP + H(+)</text>
        <dbReference type="Rhea" id="RHEA:46608"/>
        <dbReference type="Rhea" id="RHEA-COMP:11060"/>
        <dbReference type="Rhea" id="RHEA-COMP:11605"/>
        <dbReference type="ChEBI" id="CHEBI:15378"/>
        <dbReference type="ChEBI" id="CHEBI:30013"/>
        <dbReference type="ChEBI" id="CHEBI:30616"/>
        <dbReference type="ChEBI" id="CHEBI:61977"/>
        <dbReference type="ChEBI" id="CHEBI:456216"/>
        <dbReference type="EC" id="2.7.11.1"/>
    </reaction>
</comment>
<evidence type="ECO:0000256" key="7">
    <source>
        <dbReference type="ARBA" id="ARBA00022553"/>
    </source>
</evidence>
<dbReference type="GO" id="GO:0051707">
    <property type="term" value="P:response to other organism"/>
    <property type="evidence" value="ECO:0007669"/>
    <property type="project" value="UniProtKB-ARBA"/>
</dbReference>
<dbReference type="InterPro" id="IPR011009">
    <property type="entry name" value="Kinase-like_dom_sf"/>
</dbReference>
<dbReference type="PROSITE" id="PS00107">
    <property type="entry name" value="PROTEIN_KINASE_ATP"/>
    <property type="match status" value="1"/>
</dbReference>
<evidence type="ECO:0000256" key="11">
    <source>
        <dbReference type="ARBA" id="ARBA00022729"/>
    </source>
</evidence>
<dbReference type="PANTHER" id="PTHR48053">
    <property type="entry name" value="LEUCINE RICH REPEAT FAMILY PROTEIN, EXPRESSED"/>
    <property type="match status" value="1"/>
</dbReference>
<evidence type="ECO:0000256" key="15">
    <source>
        <dbReference type="ARBA" id="ARBA00022840"/>
    </source>
</evidence>
<dbReference type="GO" id="GO:0009791">
    <property type="term" value="P:post-embryonic development"/>
    <property type="evidence" value="ECO:0007669"/>
    <property type="project" value="UniProtKB-ARBA"/>
</dbReference>
<dbReference type="SMART" id="SM00365">
    <property type="entry name" value="LRR_SD22"/>
    <property type="match status" value="7"/>
</dbReference>
<dbReference type="SUPFAM" id="SSF52047">
    <property type="entry name" value="RNI-like"/>
    <property type="match status" value="1"/>
</dbReference>
<dbReference type="InterPro" id="IPR051716">
    <property type="entry name" value="Plant_RL_S/T_kinase"/>
</dbReference>
<dbReference type="PRINTS" id="PR00019">
    <property type="entry name" value="LEURICHRPT"/>
</dbReference>
<dbReference type="FunFam" id="3.80.10.10:FF:000041">
    <property type="entry name" value="LRR receptor-like serine/threonine-protein kinase ERECTA"/>
    <property type="match status" value="1"/>
</dbReference>
<dbReference type="Pfam" id="PF00069">
    <property type="entry name" value="Pkinase"/>
    <property type="match status" value="1"/>
</dbReference>
<dbReference type="GO" id="GO:0006952">
    <property type="term" value="P:defense response"/>
    <property type="evidence" value="ECO:0007669"/>
    <property type="project" value="UniProtKB-ARBA"/>
</dbReference>
<evidence type="ECO:0000256" key="17">
    <source>
        <dbReference type="ARBA" id="ARBA00023136"/>
    </source>
</evidence>
<evidence type="ECO:0000256" key="2">
    <source>
        <dbReference type="ARBA" id="ARBA00004479"/>
    </source>
</evidence>
<keyword evidence="14" id="KW-0418">Kinase</keyword>
<keyword evidence="17" id="KW-0472">Membrane</keyword>
<evidence type="ECO:0000256" key="12">
    <source>
        <dbReference type="ARBA" id="ARBA00022737"/>
    </source>
</evidence>
<keyword evidence="10" id="KW-0812">Transmembrane</keyword>
<keyword evidence="7" id="KW-0597">Phosphoprotein</keyword>
<evidence type="ECO:0000256" key="10">
    <source>
        <dbReference type="ARBA" id="ARBA00022692"/>
    </source>
</evidence>
<gene>
    <name evidence="24" type="ORF">CICLE_v10013898mg</name>
</gene>
<evidence type="ECO:0000256" key="19">
    <source>
        <dbReference type="ARBA" id="ARBA00023180"/>
    </source>
</evidence>
<evidence type="ECO:0000256" key="3">
    <source>
        <dbReference type="ARBA" id="ARBA00009592"/>
    </source>
</evidence>
<feature type="non-terminal residue" evidence="24">
    <location>
        <position position="937"/>
    </location>
</feature>
<dbReference type="SUPFAM" id="SSF52058">
    <property type="entry name" value="L domain-like"/>
    <property type="match status" value="2"/>
</dbReference>
<keyword evidence="16" id="KW-1133">Transmembrane helix</keyword>
<dbReference type="FunFam" id="3.80.10.10:FF:000400">
    <property type="entry name" value="Nuclear pore complex protein NUP107"/>
    <property type="match status" value="1"/>
</dbReference>
<keyword evidence="19" id="KW-0325">Glycoprotein</keyword>
<dbReference type="GO" id="GO:0004674">
    <property type="term" value="F:protein serine/threonine kinase activity"/>
    <property type="evidence" value="ECO:0007669"/>
    <property type="project" value="UniProtKB-KW"/>
</dbReference>
<dbReference type="Gene3D" id="1.10.510.10">
    <property type="entry name" value="Transferase(Phosphotransferase) domain 1"/>
    <property type="match status" value="1"/>
</dbReference>
<dbReference type="EMBL" id="KI536861">
    <property type="protein sequence ID" value="ESR44350.1"/>
    <property type="molecule type" value="Genomic_DNA"/>
</dbReference>
<dbReference type="PROSITE" id="PS51450">
    <property type="entry name" value="LRR"/>
    <property type="match status" value="1"/>
</dbReference>
<dbReference type="Proteomes" id="UP000030687">
    <property type="component" value="Unassembled WGS sequence"/>
</dbReference>
<evidence type="ECO:0000256" key="16">
    <source>
        <dbReference type="ARBA" id="ARBA00022989"/>
    </source>
</evidence>
<dbReference type="FunFam" id="3.80.10.10:FF:000383">
    <property type="entry name" value="Leucine-rich repeat receptor protein kinase EMS1"/>
    <property type="match status" value="1"/>
</dbReference>
<evidence type="ECO:0000313" key="24">
    <source>
        <dbReference type="EMBL" id="ESR44350.1"/>
    </source>
</evidence>
<evidence type="ECO:0000256" key="14">
    <source>
        <dbReference type="ARBA" id="ARBA00022777"/>
    </source>
</evidence>
<protein>
    <recommendedName>
        <fullName evidence="4">non-specific serine/threonine protein kinase</fullName>
        <ecNumber evidence="4">2.7.11.1</ecNumber>
    </recommendedName>
</protein>
<keyword evidence="5" id="KW-1003">Cell membrane</keyword>
<dbReference type="InterPro" id="IPR003591">
    <property type="entry name" value="Leu-rich_rpt_typical-subtyp"/>
</dbReference>
<evidence type="ECO:0000256" key="18">
    <source>
        <dbReference type="ARBA" id="ARBA00023170"/>
    </source>
</evidence>
<dbReference type="PROSITE" id="PS00109">
    <property type="entry name" value="PROTEIN_KINASE_TYR"/>
    <property type="match status" value="1"/>
</dbReference>
<keyword evidence="6" id="KW-0723">Serine/threonine-protein kinase</keyword>
<comment type="catalytic activity">
    <reaction evidence="21">
        <text>L-seryl-[protein] + ATP = O-phospho-L-seryl-[protein] + ADP + H(+)</text>
        <dbReference type="Rhea" id="RHEA:17989"/>
        <dbReference type="Rhea" id="RHEA-COMP:9863"/>
        <dbReference type="Rhea" id="RHEA-COMP:11604"/>
        <dbReference type="ChEBI" id="CHEBI:15378"/>
        <dbReference type="ChEBI" id="CHEBI:29999"/>
        <dbReference type="ChEBI" id="CHEBI:30616"/>
        <dbReference type="ChEBI" id="CHEBI:83421"/>
        <dbReference type="ChEBI" id="CHEBI:456216"/>
        <dbReference type="EC" id="2.7.11.1"/>
    </reaction>
</comment>
<dbReference type="Gramene" id="ESR44350">
    <property type="protein sequence ID" value="ESR44350"/>
    <property type="gene ID" value="CICLE_v10013898mg"/>
</dbReference>
<dbReference type="PROSITE" id="PS50011">
    <property type="entry name" value="PROTEIN_KINASE_DOM"/>
    <property type="match status" value="1"/>
</dbReference>
<feature type="domain" description="Protein kinase" evidence="23">
    <location>
        <begin position="507"/>
        <end position="778"/>
    </location>
</feature>
<name>V4SZ45_CITCL</name>
<keyword evidence="25" id="KW-1185">Reference proteome</keyword>
<evidence type="ECO:0000256" key="20">
    <source>
        <dbReference type="ARBA" id="ARBA00047899"/>
    </source>
</evidence>
<evidence type="ECO:0000256" key="1">
    <source>
        <dbReference type="ARBA" id="ARBA00004236"/>
    </source>
</evidence>
<dbReference type="Gene3D" id="3.30.200.20">
    <property type="entry name" value="Phosphorylase Kinase, domain 1"/>
    <property type="match status" value="1"/>
</dbReference>
<dbReference type="eggNOG" id="ENOG502QVKB">
    <property type="taxonomic scope" value="Eukaryota"/>
</dbReference>
<dbReference type="FunFam" id="3.80.10.10:FF:000453">
    <property type="entry name" value="Leucine-rich receptor-like protein kinase family protein"/>
    <property type="match status" value="1"/>
</dbReference>
<dbReference type="SUPFAM" id="SSF56112">
    <property type="entry name" value="Protein kinase-like (PK-like)"/>
    <property type="match status" value="1"/>
</dbReference>
<evidence type="ECO:0000256" key="8">
    <source>
        <dbReference type="ARBA" id="ARBA00022614"/>
    </source>
</evidence>
<evidence type="ECO:0000256" key="6">
    <source>
        <dbReference type="ARBA" id="ARBA00022527"/>
    </source>
</evidence>
<dbReference type="InterPro" id="IPR008266">
    <property type="entry name" value="Tyr_kinase_AS"/>
</dbReference>
<dbReference type="Pfam" id="PF00560">
    <property type="entry name" value="LRR_1"/>
    <property type="match status" value="6"/>
</dbReference>
<dbReference type="OMA" id="QENQIGG"/>
<dbReference type="InterPro" id="IPR055414">
    <property type="entry name" value="LRR_R13L4/SHOC2-like"/>
</dbReference>
<dbReference type="PANTHER" id="PTHR48053:SF126">
    <property type="entry name" value="MDIS1-INTERACTING RECEPTOR LIKE KINASE 2-LIKE ISOFORM X1"/>
    <property type="match status" value="1"/>
</dbReference>
<evidence type="ECO:0000256" key="22">
    <source>
        <dbReference type="PROSITE-ProRule" id="PRU10141"/>
    </source>
</evidence>
<comment type="subcellular location">
    <subcellularLocation>
        <location evidence="1">Cell membrane</location>
    </subcellularLocation>
    <subcellularLocation>
        <location evidence="2">Membrane</location>
        <topology evidence="2">Single-pass type I membrane protein</topology>
    </subcellularLocation>
</comment>
<dbReference type="InParanoid" id="V4SZ45"/>
<organism evidence="24 25">
    <name type="scientific">Citrus clementina</name>
    <name type="common">Clementine</name>
    <name type="synonym">Citrus deliciosa x Citrus sinensis</name>
    <dbReference type="NCBI Taxonomy" id="85681"/>
    <lineage>
        <taxon>Eukaryota</taxon>
        <taxon>Viridiplantae</taxon>
        <taxon>Streptophyta</taxon>
        <taxon>Embryophyta</taxon>
        <taxon>Tracheophyta</taxon>
        <taxon>Spermatophyta</taxon>
        <taxon>Magnoliopsida</taxon>
        <taxon>eudicotyledons</taxon>
        <taxon>Gunneridae</taxon>
        <taxon>Pentapetalae</taxon>
        <taxon>rosids</taxon>
        <taxon>malvids</taxon>
        <taxon>Sapindales</taxon>
        <taxon>Rutaceae</taxon>
        <taxon>Aurantioideae</taxon>
        <taxon>Citrus</taxon>
    </lineage>
</organism>
<evidence type="ECO:0000259" key="23">
    <source>
        <dbReference type="PROSITE" id="PS50011"/>
    </source>
</evidence>
<evidence type="ECO:0000256" key="4">
    <source>
        <dbReference type="ARBA" id="ARBA00012513"/>
    </source>
</evidence>
<dbReference type="GO" id="GO:0005524">
    <property type="term" value="F:ATP binding"/>
    <property type="evidence" value="ECO:0007669"/>
    <property type="project" value="UniProtKB-UniRule"/>
</dbReference>
<keyword evidence="18" id="KW-0675">Receptor</keyword>
<keyword evidence="9" id="KW-0808">Transferase</keyword>
<dbReference type="FunFam" id="3.30.200.20:FF:000309">
    <property type="entry name" value="Leucine-rich repeat receptor protein kinase MSP1"/>
    <property type="match status" value="1"/>
</dbReference>
<keyword evidence="11" id="KW-0732">Signal</keyword>
<feature type="binding site" evidence="22">
    <location>
        <position position="535"/>
    </location>
    <ligand>
        <name>ATP</name>
        <dbReference type="ChEBI" id="CHEBI:30616"/>
    </ligand>
</feature>
<evidence type="ECO:0000256" key="5">
    <source>
        <dbReference type="ARBA" id="ARBA00022475"/>
    </source>
</evidence>
<reference evidence="24 25" key="1">
    <citation type="submission" date="2013-10" db="EMBL/GenBank/DDBJ databases">
        <authorList>
            <consortium name="International Citrus Genome Consortium"/>
            <person name="Jenkins J."/>
            <person name="Schmutz J."/>
            <person name="Prochnik S."/>
            <person name="Rokhsar D."/>
            <person name="Gmitter F."/>
            <person name="Ollitrault P."/>
            <person name="Machado M."/>
            <person name="Talon M."/>
            <person name="Wincker P."/>
            <person name="Jaillon O."/>
            <person name="Morgante M."/>
        </authorList>
    </citation>
    <scope>NUCLEOTIDE SEQUENCE</scope>
    <source>
        <strain evidence="25">cv. Clemenules</strain>
    </source>
</reference>
<dbReference type="KEGG" id="cic:CICLE_v10013898mg"/>
<dbReference type="Gene3D" id="3.80.10.10">
    <property type="entry name" value="Ribonuclease Inhibitor"/>
    <property type="match status" value="4"/>
</dbReference>
<dbReference type="Pfam" id="PF23598">
    <property type="entry name" value="LRR_14"/>
    <property type="match status" value="2"/>
</dbReference>
<dbReference type="AlphaFoldDB" id="V4SZ45"/>
<evidence type="ECO:0000256" key="21">
    <source>
        <dbReference type="ARBA" id="ARBA00048679"/>
    </source>
</evidence>
<keyword evidence="8" id="KW-0433">Leucine-rich repeat</keyword>
<dbReference type="EC" id="2.7.11.1" evidence="4"/>
<evidence type="ECO:0000313" key="25">
    <source>
        <dbReference type="Proteomes" id="UP000030687"/>
    </source>
</evidence>
<dbReference type="SMART" id="SM00369">
    <property type="entry name" value="LRR_TYP"/>
    <property type="match status" value="9"/>
</dbReference>